<feature type="domain" description="HTH cro/C1-type" evidence="1">
    <location>
        <begin position="29"/>
        <end position="82"/>
    </location>
</feature>
<evidence type="ECO:0000259" key="1">
    <source>
        <dbReference type="PROSITE" id="PS50943"/>
    </source>
</evidence>
<accession>E2FZP6</accession>
<reference evidence="2" key="1">
    <citation type="journal article" date="2010" name="Mol. Microbiol.">
        <title>Adaptation of Staphylococcus aureus to ruminant and equine hosts involves SaPI-carried variants of von Willebrand factor-binding protein.</title>
        <authorList>
            <person name="Viana D."/>
            <person name="Blanco J."/>
            <person name="Tormo-Mas M.A."/>
            <person name="Selva L."/>
            <person name="Guinane C.M."/>
            <person name="Baselga R."/>
            <person name="Corpa J.M."/>
            <person name="Lasa I."/>
            <person name="Novick R.P."/>
            <person name="Fitzgerald J.R."/>
            <person name="Penades J.R."/>
        </authorList>
    </citation>
    <scope>NUCLEOTIDE SEQUENCE</scope>
    <source>
        <strain evidence="2">JP5338</strain>
    </source>
</reference>
<dbReference type="InterPro" id="IPR001387">
    <property type="entry name" value="Cro/C1-type_HTH"/>
</dbReference>
<dbReference type="Gene3D" id="1.10.260.40">
    <property type="entry name" value="lambda repressor-like DNA-binding domains"/>
    <property type="match status" value="1"/>
</dbReference>
<name>E2FZP6_STAAU</name>
<dbReference type="InterPro" id="IPR010982">
    <property type="entry name" value="Lambda_DNA-bd_dom_sf"/>
</dbReference>
<dbReference type="AlphaFoldDB" id="E2FZP6"/>
<gene>
    <name evidence="2" type="primary">stl</name>
</gene>
<dbReference type="Pfam" id="PF01381">
    <property type="entry name" value="HTH_3"/>
    <property type="match status" value="1"/>
</dbReference>
<dbReference type="SUPFAM" id="SSF47413">
    <property type="entry name" value="lambda repressor-like DNA-binding domains"/>
    <property type="match status" value="1"/>
</dbReference>
<dbReference type="GO" id="GO:0003677">
    <property type="term" value="F:DNA binding"/>
    <property type="evidence" value="ECO:0007669"/>
    <property type="project" value="InterPro"/>
</dbReference>
<sequence>MRYFFRYDIIWIEGAGQMAELPTHYGTIIKTLRKYMKLTQSKLSERTGFSQNTISNHENGNRNIGVNEIEIYGKGLGIPSYILHRISDEFKEKGYSPTLNDFAKFDKMYSYVNKAYYNDGDIYYSSYDLYDETIKLLELLKESKINVNDIDYDYVLKLYKQILSTDTEKSIINYETLANTRKSSDKKREVTIEEIGEFHEKYLKLLFTNLETHNDRKKALAEIEKLKEESIYLGEKLRLVPNHHYDAIKGKPMYKLYLYEYPDRLEHQKKIILEKDTN</sequence>
<dbReference type="CDD" id="cd00093">
    <property type="entry name" value="HTH_XRE"/>
    <property type="match status" value="1"/>
</dbReference>
<dbReference type="EMBL" id="HM228919">
    <property type="protein sequence ID" value="ADN53644.1"/>
    <property type="molecule type" value="Genomic_DNA"/>
</dbReference>
<evidence type="ECO:0000313" key="2">
    <source>
        <dbReference type="EMBL" id="ADN53644.1"/>
    </source>
</evidence>
<protein>
    <submittedName>
        <fullName evidence="2">Stl</fullName>
    </submittedName>
</protein>
<dbReference type="SMART" id="SM00530">
    <property type="entry name" value="HTH_XRE"/>
    <property type="match status" value="1"/>
</dbReference>
<organism evidence="2">
    <name type="scientific">Staphylococcus aureus</name>
    <dbReference type="NCBI Taxonomy" id="1280"/>
    <lineage>
        <taxon>Bacteria</taxon>
        <taxon>Bacillati</taxon>
        <taxon>Bacillota</taxon>
        <taxon>Bacilli</taxon>
        <taxon>Bacillales</taxon>
        <taxon>Staphylococcaceae</taxon>
        <taxon>Staphylococcus</taxon>
    </lineage>
</organism>
<dbReference type="SMR" id="E2FZP6"/>
<dbReference type="PROSITE" id="PS50943">
    <property type="entry name" value="HTH_CROC1"/>
    <property type="match status" value="1"/>
</dbReference>
<dbReference type="SASBDB" id="E2FZP6"/>
<proteinExistence type="predicted"/>